<evidence type="ECO:0000313" key="2">
    <source>
        <dbReference type="Proteomes" id="UP001058074"/>
    </source>
</evidence>
<comment type="caution">
    <text evidence="1">The sequence shown here is derived from an EMBL/GenBank/DDBJ whole genome shotgun (WGS) entry which is preliminary data.</text>
</comment>
<dbReference type="EMBL" id="BROD01000001">
    <property type="protein sequence ID" value="GKX67962.1"/>
    <property type="molecule type" value="Genomic_DNA"/>
</dbReference>
<proteinExistence type="predicted"/>
<accession>A0ACB5RFU4</accession>
<reference evidence="1" key="1">
    <citation type="journal article" date="2025" name="Int. J. Syst. Evol. Microbiol.">
        <title>Inconstantimicrobium mannanitabidum sp. nov., a novel member of the family Clostridiaceae isolated from anoxic soil under the treatment of reductive soil disinfestation.</title>
        <authorList>
            <person name="Ueki A."/>
            <person name="Tonouchi A."/>
            <person name="Honma S."/>
            <person name="Kaku N."/>
            <person name="Ueki K."/>
        </authorList>
    </citation>
    <scope>NUCLEOTIDE SEQUENCE</scope>
    <source>
        <strain evidence="1">TW13</strain>
    </source>
</reference>
<keyword evidence="2" id="KW-1185">Reference proteome</keyword>
<evidence type="ECO:0000313" key="1">
    <source>
        <dbReference type="EMBL" id="GKX67962.1"/>
    </source>
</evidence>
<name>A0ACB5RFU4_9CLOT</name>
<protein>
    <submittedName>
        <fullName evidence="1">Uncharacterized protein</fullName>
    </submittedName>
</protein>
<organism evidence="1 2">
    <name type="scientific">Inconstantimicrobium mannanitabidum</name>
    <dbReference type="NCBI Taxonomy" id="1604901"/>
    <lineage>
        <taxon>Bacteria</taxon>
        <taxon>Bacillati</taxon>
        <taxon>Bacillota</taxon>
        <taxon>Clostridia</taxon>
        <taxon>Eubacteriales</taxon>
        <taxon>Clostridiaceae</taxon>
        <taxon>Inconstantimicrobium</taxon>
    </lineage>
</organism>
<gene>
    <name evidence="1" type="ORF">rsdtw13_32200</name>
</gene>
<dbReference type="Proteomes" id="UP001058074">
    <property type="component" value="Unassembled WGS sequence"/>
</dbReference>
<sequence length="245" mass="27812">MSYKFATENINYEDYSSGRVLYNQHGTTSFPVRLTSEIFQRCTNILKQDGNLGPYSIYDPCCGGAYLLTTIGYLFGEDILKIYGSDVDTTVLELAKKNLSLLTEEGLKNRAEQIRQMISEYGKESHNEALQSSLKLMNTIKHMSHRININCFTSDATKPNNINKIDPIDIVITDLPYGKIVDWIGSSNEDEAIFNLLDNMLTKLSNNAVVAIVSRKKISINHPKYKRVDHFKIGKRQIILLRPLL</sequence>